<name>A0A922SZZ9_9PLEO</name>
<feature type="compositionally biased region" description="Low complexity" evidence="1">
    <location>
        <begin position="51"/>
        <end position="61"/>
    </location>
</feature>
<gene>
    <name evidence="3" type="ORF">Ptr86124_005816</name>
</gene>
<evidence type="ECO:0000256" key="1">
    <source>
        <dbReference type="SAM" id="MobiDB-lite"/>
    </source>
</evidence>
<feature type="chain" id="PRO_5036988207" evidence="2">
    <location>
        <begin position="24"/>
        <end position="146"/>
    </location>
</feature>
<evidence type="ECO:0000256" key="2">
    <source>
        <dbReference type="SAM" id="SignalP"/>
    </source>
</evidence>
<organism evidence="3 4">
    <name type="scientific">Pyrenophora tritici-repentis</name>
    <dbReference type="NCBI Taxonomy" id="45151"/>
    <lineage>
        <taxon>Eukaryota</taxon>
        <taxon>Fungi</taxon>
        <taxon>Dikarya</taxon>
        <taxon>Ascomycota</taxon>
        <taxon>Pezizomycotina</taxon>
        <taxon>Dothideomycetes</taxon>
        <taxon>Pleosporomycetidae</taxon>
        <taxon>Pleosporales</taxon>
        <taxon>Pleosporineae</taxon>
        <taxon>Pleosporaceae</taxon>
        <taxon>Pyrenophora</taxon>
    </lineage>
</organism>
<sequence length="146" mass="15075">MKKSSLRKTLLSLLGLTPHLSRAQTTTTAASSWGTPFTVDTPSASTDALLPSSTQQTPSSAATYASFLTPPASSLSSTAPTGLAIDTTPPVLSRPAVTLINGTNTRCGGNDVDVDVDDDDDGRCEEYDHVSECEWAGDGGGAWEGV</sequence>
<keyword evidence="4" id="KW-1185">Reference proteome</keyword>
<accession>A0A922SZZ9</accession>
<protein>
    <submittedName>
        <fullName evidence="3">Uncharacterized protein</fullName>
    </submittedName>
</protein>
<feature type="signal peptide" evidence="2">
    <location>
        <begin position="1"/>
        <end position="23"/>
    </location>
</feature>
<dbReference type="EMBL" id="NRDI02000006">
    <property type="protein sequence ID" value="KAI1515815.1"/>
    <property type="molecule type" value="Genomic_DNA"/>
</dbReference>
<keyword evidence="2" id="KW-0732">Signal</keyword>
<feature type="region of interest" description="Disordered" evidence="1">
    <location>
        <begin position="24"/>
        <end position="61"/>
    </location>
</feature>
<dbReference type="AlphaFoldDB" id="A0A922SZZ9"/>
<reference evidence="4" key="1">
    <citation type="journal article" date="2022" name="Microb. Genom.">
        <title>A global pangenome for the wheat fungal pathogen Pyrenophora tritici-repentis and prediction of effector protein structural homology.</title>
        <authorList>
            <person name="Moolhuijzen P.M."/>
            <person name="See P.T."/>
            <person name="Shi G."/>
            <person name="Powell H.R."/>
            <person name="Cockram J."/>
            <person name="Jorgensen L.N."/>
            <person name="Benslimane H."/>
            <person name="Strelkov S.E."/>
            <person name="Turner J."/>
            <person name="Liu Z."/>
            <person name="Moffat C.S."/>
        </authorList>
    </citation>
    <scope>NUCLEOTIDE SEQUENCE [LARGE SCALE GENOMIC DNA]</scope>
</reference>
<proteinExistence type="predicted"/>
<dbReference type="Proteomes" id="UP000249757">
    <property type="component" value="Unassembled WGS sequence"/>
</dbReference>
<evidence type="ECO:0000313" key="3">
    <source>
        <dbReference type="EMBL" id="KAI1515815.1"/>
    </source>
</evidence>
<feature type="compositionally biased region" description="Polar residues" evidence="1">
    <location>
        <begin position="33"/>
        <end position="46"/>
    </location>
</feature>
<comment type="caution">
    <text evidence="3">The sequence shown here is derived from an EMBL/GenBank/DDBJ whole genome shotgun (WGS) entry which is preliminary data.</text>
</comment>
<evidence type="ECO:0000313" key="4">
    <source>
        <dbReference type="Proteomes" id="UP000249757"/>
    </source>
</evidence>